<feature type="domain" description="Putative amidase" evidence="1">
    <location>
        <begin position="173"/>
        <end position="329"/>
    </location>
</feature>
<protein>
    <recommendedName>
        <fullName evidence="1">Putative amidase domain-containing protein</fullName>
    </recommendedName>
</protein>
<accession>A0ABQ1GTZ4</accession>
<dbReference type="Pfam" id="PF12671">
    <property type="entry name" value="Amidase_6"/>
    <property type="match status" value="1"/>
</dbReference>
<keyword evidence="3" id="KW-1185">Reference proteome</keyword>
<dbReference type="Proteomes" id="UP000609323">
    <property type="component" value="Unassembled WGS sequence"/>
</dbReference>
<name>A0ABQ1GTZ4_9BACL</name>
<evidence type="ECO:0000313" key="2">
    <source>
        <dbReference type="EMBL" id="GGA50062.1"/>
    </source>
</evidence>
<dbReference type="PANTHER" id="PTHR40032:SF1">
    <property type="entry name" value="EXPORTED PROTEIN"/>
    <property type="match status" value="1"/>
</dbReference>
<organism evidence="2 3">
    <name type="scientific">Paenibacillus physcomitrellae</name>
    <dbReference type="NCBI Taxonomy" id="1619311"/>
    <lineage>
        <taxon>Bacteria</taxon>
        <taxon>Bacillati</taxon>
        <taxon>Bacillota</taxon>
        <taxon>Bacilli</taxon>
        <taxon>Bacillales</taxon>
        <taxon>Paenibacillaceae</taxon>
        <taxon>Paenibacillus</taxon>
    </lineage>
</organism>
<comment type="caution">
    <text evidence="2">The sequence shown here is derived from an EMBL/GenBank/DDBJ whole genome shotgun (WGS) entry which is preliminary data.</text>
</comment>
<dbReference type="InterPro" id="IPR024301">
    <property type="entry name" value="Amidase_6"/>
</dbReference>
<evidence type="ECO:0000313" key="3">
    <source>
        <dbReference type="Proteomes" id="UP000609323"/>
    </source>
</evidence>
<dbReference type="RefSeq" id="WP_094095267.1">
    <property type="nucleotide sequence ID" value="NZ_BMHF01000020.1"/>
</dbReference>
<dbReference type="PANTHER" id="PTHR40032">
    <property type="entry name" value="EXPORTED PROTEIN-RELATED"/>
    <property type="match status" value="1"/>
</dbReference>
<gene>
    <name evidence="2" type="ORF">GCM10010917_39190</name>
</gene>
<proteinExistence type="predicted"/>
<sequence>MAEEWKNVLSTYILQQNQDEVDYRPRGGPTVITDLDYLMRRGERKARMARWYEEREASPLRSETKAKLVSEPVETADEVEVDLQLHRKIYYNKAGVKHREERLDEQRLILVRSGADWVVETVTQKVPERSPVLAGAFPGSGLPGDPSGKMEKRGPYLNRDVLGTGGVPKGPIYRREDAVKYADDWWDGFNPEFAGFEVDCTNYISQCLFAGGAPINYTGKRESGWWYKGYVGSQESWSYSWAVAGSLERYLSTSRSALRAEPVDRPEQLELGDVIIYDWDGDGAYQHSTIVTAFDAGGMPLVNAHTVSSRHRYWDYKDSYAWTEKTKYRFFHIADRF</sequence>
<dbReference type="EMBL" id="BMHF01000020">
    <property type="protein sequence ID" value="GGA50062.1"/>
    <property type="molecule type" value="Genomic_DNA"/>
</dbReference>
<evidence type="ECO:0000259" key="1">
    <source>
        <dbReference type="Pfam" id="PF12671"/>
    </source>
</evidence>
<reference evidence="3" key="1">
    <citation type="journal article" date="2019" name="Int. J. Syst. Evol. Microbiol.">
        <title>The Global Catalogue of Microorganisms (GCM) 10K type strain sequencing project: providing services to taxonomists for standard genome sequencing and annotation.</title>
        <authorList>
            <consortium name="The Broad Institute Genomics Platform"/>
            <consortium name="The Broad Institute Genome Sequencing Center for Infectious Disease"/>
            <person name="Wu L."/>
            <person name="Ma J."/>
        </authorList>
    </citation>
    <scope>NUCLEOTIDE SEQUENCE [LARGE SCALE GENOMIC DNA]</scope>
    <source>
        <strain evidence="3">CGMCC 1.15044</strain>
    </source>
</reference>